<organism evidence="2 3">
    <name type="scientific">Hymenobacter jeongseonensis</name>
    <dbReference type="NCBI Taxonomy" id="2791027"/>
    <lineage>
        <taxon>Bacteria</taxon>
        <taxon>Pseudomonadati</taxon>
        <taxon>Bacteroidota</taxon>
        <taxon>Cytophagia</taxon>
        <taxon>Cytophagales</taxon>
        <taxon>Hymenobacteraceae</taxon>
        <taxon>Hymenobacter</taxon>
    </lineage>
</organism>
<feature type="chain" id="PRO_5046226842" description="Porin family protein" evidence="1">
    <location>
        <begin position="23"/>
        <end position="216"/>
    </location>
</feature>
<dbReference type="EMBL" id="JADQDQ010000001">
    <property type="protein sequence ID" value="MBF9236178.1"/>
    <property type="molecule type" value="Genomic_DNA"/>
</dbReference>
<dbReference type="RefSeq" id="WP_196280544.1">
    <property type="nucleotide sequence ID" value="NZ_JADQDQ010000001.1"/>
</dbReference>
<reference evidence="2 3" key="1">
    <citation type="submission" date="2020-11" db="EMBL/GenBank/DDBJ databases">
        <authorList>
            <person name="Kim M.K."/>
        </authorList>
    </citation>
    <scope>NUCLEOTIDE SEQUENCE [LARGE SCALE GENOMIC DNA]</scope>
    <source>
        <strain evidence="2 3">BT683</strain>
    </source>
</reference>
<gene>
    <name evidence="2" type="ORF">I2I05_02105</name>
</gene>
<evidence type="ECO:0000256" key="1">
    <source>
        <dbReference type="SAM" id="SignalP"/>
    </source>
</evidence>
<evidence type="ECO:0008006" key="4">
    <source>
        <dbReference type="Google" id="ProtNLM"/>
    </source>
</evidence>
<name>A0ABS0ICV4_9BACT</name>
<dbReference type="Proteomes" id="UP000597617">
    <property type="component" value="Unassembled WGS sequence"/>
</dbReference>
<sequence length="216" mass="23072">MHISGSFLSGLLLLSSVTLSKAQTAPGPSATPEAQPALTVAPADAPARKVLLKVGLNAGRAFRTGGAFGLNSRLPVTVGAEYLLNSKFTIFGQADTDFNFFEREPYPGLRNPLVSSGAIGVGVRYYGNQVHNPFEGYYLGAEIHTELRRAYGLNTRANPTLNLICGMQRRLGSNFLFDLNAGVGIGANQQKSGYNGYNPSPLTVTTQLNLGIYFGR</sequence>
<keyword evidence="3" id="KW-1185">Reference proteome</keyword>
<evidence type="ECO:0000313" key="3">
    <source>
        <dbReference type="Proteomes" id="UP000597617"/>
    </source>
</evidence>
<keyword evidence="1" id="KW-0732">Signal</keyword>
<comment type="caution">
    <text evidence="2">The sequence shown here is derived from an EMBL/GenBank/DDBJ whole genome shotgun (WGS) entry which is preliminary data.</text>
</comment>
<protein>
    <recommendedName>
        <fullName evidence="4">Porin family protein</fullName>
    </recommendedName>
</protein>
<accession>A0ABS0ICV4</accession>
<evidence type="ECO:0000313" key="2">
    <source>
        <dbReference type="EMBL" id="MBF9236178.1"/>
    </source>
</evidence>
<feature type="signal peptide" evidence="1">
    <location>
        <begin position="1"/>
        <end position="22"/>
    </location>
</feature>
<proteinExistence type="predicted"/>